<comment type="caution">
    <text evidence="1">The sequence shown here is derived from an EMBL/GenBank/DDBJ whole genome shotgun (WGS) entry which is preliminary data.</text>
</comment>
<reference evidence="1 2" key="1">
    <citation type="submission" date="2019-10" db="EMBL/GenBank/DDBJ databases">
        <authorList>
            <person name="Palmer J.M."/>
        </authorList>
    </citation>
    <scope>NUCLEOTIDE SEQUENCE [LARGE SCALE GENOMIC DNA]</scope>
    <source>
        <strain evidence="1 2">TWF718</strain>
    </source>
</reference>
<proteinExistence type="predicted"/>
<organism evidence="1 2">
    <name type="scientific">Orbilia javanica</name>
    <dbReference type="NCBI Taxonomy" id="47235"/>
    <lineage>
        <taxon>Eukaryota</taxon>
        <taxon>Fungi</taxon>
        <taxon>Dikarya</taxon>
        <taxon>Ascomycota</taxon>
        <taxon>Pezizomycotina</taxon>
        <taxon>Orbiliomycetes</taxon>
        <taxon>Orbiliales</taxon>
        <taxon>Orbiliaceae</taxon>
        <taxon>Orbilia</taxon>
    </lineage>
</organism>
<sequence length="408" mass="46952">MPANKPSPILIIPVEIIFRIFNELDNLVEQRIYSYPKATVLGRPRIRVDPNRRSVSIFDALSRCCKRLRILCIPYLFRYLKVNVAEERTAIAMLQVYLNSHWVFWYTRRVRFVMDIRAIIVAELPMSVMRPNLNLLMNMIARLFQHLERVEELHFIVKSEIVSNGLRRVFRWPGRHLETSLRNVRSLKFSAGSEWIIRLCGGGFGLQEIENSPGLSGRMYVPYSIDFAREHSGLEIPVENLSARTALSRIGDYRAANIMKGISSLHKDPKGLTLTKVTVYGKFTRDGLDVFIKCIPAVSYLTIIGGAIEPDYALILSQLSNLRLLSFESGLDHSLENFQDCPESSCTLWHFSRFVRTLQQMWIEARFVGEIVRDGRGEVFPELTKWRDIWANILFRDLGPGDVEMAGN</sequence>
<keyword evidence="2" id="KW-1185">Reference proteome</keyword>
<gene>
    <name evidence="1" type="ORF">TWF718_001828</name>
</gene>
<accession>A0AAN8NEG3</accession>
<dbReference type="EMBL" id="JAVHNR010000001">
    <property type="protein sequence ID" value="KAK6357519.1"/>
    <property type="molecule type" value="Genomic_DNA"/>
</dbReference>
<name>A0AAN8NEG3_9PEZI</name>
<dbReference type="AlphaFoldDB" id="A0AAN8NEG3"/>
<dbReference type="Proteomes" id="UP001313282">
    <property type="component" value="Unassembled WGS sequence"/>
</dbReference>
<protein>
    <submittedName>
        <fullName evidence="1">Uncharacterized protein</fullName>
    </submittedName>
</protein>
<evidence type="ECO:0000313" key="1">
    <source>
        <dbReference type="EMBL" id="KAK6357519.1"/>
    </source>
</evidence>
<evidence type="ECO:0000313" key="2">
    <source>
        <dbReference type="Proteomes" id="UP001313282"/>
    </source>
</evidence>